<dbReference type="EMBL" id="JAWDEY010000012">
    <property type="protein sequence ID" value="KAK6589394.1"/>
    <property type="molecule type" value="Genomic_DNA"/>
</dbReference>
<gene>
    <name evidence="1" type="ORF">RS030_203243</name>
</gene>
<evidence type="ECO:0008006" key="3">
    <source>
        <dbReference type="Google" id="ProtNLM"/>
    </source>
</evidence>
<evidence type="ECO:0000313" key="1">
    <source>
        <dbReference type="EMBL" id="KAK6589394.1"/>
    </source>
</evidence>
<sequence length="439" mass="51005">MNGQKNLTYEWNLPQKFKSNNNSNTTLSGQVDNIEILECVDEMIIENKDDIQINERDSIKAYGHQNKLLTTNETSINSIGFVRSLYINQPISIETIKNMNKLNFEFKNCMKKFGNTSNFLLHVNSCKKKNSCERNSILHKCYEDMDRNYSHVFSDDINKPLNSMNSTYDKNNCSNIFGFEENTFNRDSDIHILFRNNVEDSLKYYPNVSDNYFVNYETENTDKKSELQAIKMLETNQFNCNSEQNKALSDYKYTNSLNKFTNHSDTKIDSTIFNDLAINYSRNDKDIACLKELNGNNIDYTYKTYNDVFDNLITVKNNVSFIDAFSLNKTIEPNCTDILIKTNNNKIVELNSNKFKLSNSDLKSKLNFDNYGNIVMDYIINKTKPEMILENKTDSTNSTFETNNVQTINCLNIPHTKFRSKNFEVKSSQNLNCNFTTEI</sequence>
<name>A0AAV9XY09_9CRYT</name>
<dbReference type="Proteomes" id="UP001311799">
    <property type="component" value="Unassembled WGS sequence"/>
</dbReference>
<keyword evidence="2" id="KW-1185">Reference proteome</keyword>
<proteinExistence type="predicted"/>
<evidence type="ECO:0000313" key="2">
    <source>
        <dbReference type="Proteomes" id="UP001311799"/>
    </source>
</evidence>
<dbReference type="AlphaFoldDB" id="A0AAV9XY09"/>
<organism evidence="1 2">
    <name type="scientific">Cryptosporidium xiaoi</name>
    <dbReference type="NCBI Taxonomy" id="659607"/>
    <lineage>
        <taxon>Eukaryota</taxon>
        <taxon>Sar</taxon>
        <taxon>Alveolata</taxon>
        <taxon>Apicomplexa</taxon>
        <taxon>Conoidasida</taxon>
        <taxon>Coccidia</taxon>
        <taxon>Eucoccidiorida</taxon>
        <taxon>Eimeriorina</taxon>
        <taxon>Cryptosporidiidae</taxon>
        <taxon>Cryptosporidium</taxon>
    </lineage>
</organism>
<reference evidence="1 2" key="1">
    <citation type="submission" date="2023-10" db="EMBL/GenBank/DDBJ databases">
        <title>Comparative genomics analysis reveals potential genetic determinants of host preference in Cryptosporidium xiaoi.</title>
        <authorList>
            <person name="Xiao L."/>
            <person name="Li J."/>
        </authorList>
    </citation>
    <scope>NUCLEOTIDE SEQUENCE [LARGE SCALE GENOMIC DNA]</scope>
    <source>
        <strain evidence="1 2">52996</strain>
    </source>
</reference>
<comment type="caution">
    <text evidence="1">The sequence shown here is derived from an EMBL/GenBank/DDBJ whole genome shotgun (WGS) entry which is preliminary data.</text>
</comment>
<accession>A0AAV9XY09</accession>
<protein>
    <recommendedName>
        <fullName evidence="3">C2H2-type domain-containing protein</fullName>
    </recommendedName>
</protein>